<feature type="compositionally biased region" description="Basic residues" evidence="1">
    <location>
        <begin position="19"/>
        <end position="28"/>
    </location>
</feature>
<comment type="caution">
    <text evidence="2">The sequence shown here is derived from an EMBL/GenBank/DDBJ whole genome shotgun (WGS) entry which is preliminary data.</text>
</comment>
<feature type="compositionally biased region" description="Basic and acidic residues" evidence="1">
    <location>
        <begin position="29"/>
        <end position="38"/>
    </location>
</feature>
<dbReference type="EMBL" id="JAIWYP010000011">
    <property type="protein sequence ID" value="KAH3733951.1"/>
    <property type="molecule type" value="Genomic_DNA"/>
</dbReference>
<name>A0A9D4CUY6_DREPO</name>
<protein>
    <submittedName>
        <fullName evidence="2">Uncharacterized protein</fullName>
    </submittedName>
</protein>
<feature type="region of interest" description="Disordered" evidence="1">
    <location>
        <begin position="1"/>
        <end position="99"/>
    </location>
</feature>
<sequence length="99" mass="11321">MLTLHNGQRTTDDGQKAIPKAHHKHRRRYSEESREKRCSPTPGKLTKLGVQKLLQKVKVGANQPTNRPTNQQTNQQTGQKQYVPHYYSGGHKNTTYIVT</sequence>
<reference evidence="2" key="2">
    <citation type="submission" date="2020-11" db="EMBL/GenBank/DDBJ databases">
        <authorList>
            <person name="McCartney M.A."/>
            <person name="Auch B."/>
            <person name="Kono T."/>
            <person name="Mallez S."/>
            <person name="Becker A."/>
            <person name="Gohl D.M."/>
            <person name="Silverstein K.A.T."/>
            <person name="Koren S."/>
            <person name="Bechman K.B."/>
            <person name="Herman A."/>
            <person name="Abrahante J.E."/>
            <person name="Garbe J."/>
        </authorList>
    </citation>
    <scope>NUCLEOTIDE SEQUENCE</scope>
    <source>
        <strain evidence="2">Duluth1</strain>
        <tissue evidence="2">Whole animal</tissue>
    </source>
</reference>
<keyword evidence="3" id="KW-1185">Reference proteome</keyword>
<proteinExistence type="predicted"/>
<reference evidence="2" key="1">
    <citation type="journal article" date="2019" name="bioRxiv">
        <title>The Genome of the Zebra Mussel, Dreissena polymorpha: A Resource for Invasive Species Research.</title>
        <authorList>
            <person name="McCartney M.A."/>
            <person name="Auch B."/>
            <person name="Kono T."/>
            <person name="Mallez S."/>
            <person name="Zhang Y."/>
            <person name="Obille A."/>
            <person name="Becker A."/>
            <person name="Abrahante J.E."/>
            <person name="Garbe J."/>
            <person name="Badalamenti J.P."/>
            <person name="Herman A."/>
            <person name="Mangelson H."/>
            <person name="Liachko I."/>
            <person name="Sullivan S."/>
            <person name="Sone E.D."/>
            <person name="Koren S."/>
            <person name="Silverstein K.A.T."/>
            <person name="Beckman K.B."/>
            <person name="Gohl D.M."/>
        </authorList>
    </citation>
    <scope>NUCLEOTIDE SEQUENCE</scope>
    <source>
        <strain evidence="2">Duluth1</strain>
        <tissue evidence="2">Whole animal</tissue>
    </source>
</reference>
<accession>A0A9D4CUY6</accession>
<gene>
    <name evidence="2" type="ORF">DPMN_040390</name>
</gene>
<evidence type="ECO:0000256" key="1">
    <source>
        <dbReference type="SAM" id="MobiDB-lite"/>
    </source>
</evidence>
<evidence type="ECO:0000313" key="3">
    <source>
        <dbReference type="Proteomes" id="UP000828390"/>
    </source>
</evidence>
<dbReference type="Proteomes" id="UP000828390">
    <property type="component" value="Unassembled WGS sequence"/>
</dbReference>
<evidence type="ECO:0000313" key="2">
    <source>
        <dbReference type="EMBL" id="KAH3733951.1"/>
    </source>
</evidence>
<organism evidence="2 3">
    <name type="scientific">Dreissena polymorpha</name>
    <name type="common">Zebra mussel</name>
    <name type="synonym">Mytilus polymorpha</name>
    <dbReference type="NCBI Taxonomy" id="45954"/>
    <lineage>
        <taxon>Eukaryota</taxon>
        <taxon>Metazoa</taxon>
        <taxon>Spiralia</taxon>
        <taxon>Lophotrochozoa</taxon>
        <taxon>Mollusca</taxon>
        <taxon>Bivalvia</taxon>
        <taxon>Autobranchia</taxon>
        <taxon>Heteroconchia</taxon>
        <taxon>Euheterodonta</taxon>
        <taxon>Imparidentia</taxon>
        <taxon>Neoheterodontei</taxon>
        <taxon>Myida</taxon>
        <taxon>Dreissenoidea</taxon>
        <taxon>Dreissenidae</taxon>
        <taxon>Dreissena</taxon>
    </lineage>
</organism>
<feature type="compositionally biased region" description="Low complexity" evidence="1">
    <location>
        <begin position="43"/>
        <end position="81"/>
    </location>
</feature>
<dbReference type="AlphaFoldDB" id="A0A9D4CUY6"/>